<keyword evidence="3" id="KW-1185">Reference proteome</keyword>
<sequence length="301" mass="35354">MERMKIKVSKTTEDHLTAERNVRLLCEDARVQRFLAKNHLDEQFVRRNYADLHKWLTQLFNCDRCAGLDFCTQPFKGRILNIRVDADGFLDEQYEPCRYQTEHDRLMKPRRQFLYADFSEEDYAIDLQKIDFNFVGRNEAYVRAYSRIIDSFEDPKGIYLYGQPGVGKSYLMKGAANYYTKSGKTVAFVNLPKLIPASRAYEFGRIHETIRQMNRADILFLDDIGGEHITSWTRDEVLFPLLEERMNNRRKTYMTSNYDLNSLQNEYMAGAGQNPKIATDRLMERIRTLCDVAELKGKSLR</sequence>
<organism evidence="2 3">
    <name type="scientific">Catenisphaera adipataccumulans</name>
    <dbReference type="NCBI Taxonomy" id="700500"/>
    <lineage>
        <taxon>Bacteria</taxon>
        <taxon>Bacillati</taxon>
        <taxon>Bacillota</taxon>
        <taxon>Erysipelotrichia</taxon>
        <taxon>Erysipelotrichales</taxon>
        <taxon>Erysipelotrichaceae</taxon>
        <taxon>Catenisphaera</taxon>
    </lineage>
</organism>
<dbReference type="RefSeq" id="WP_183329074.1">
    <property type="nucleotide sequence ID" value="NZ_JACHHK010000008.1"/>
</dbReference>
<reference evidence="2 3" key="1">
    <citation type="submission" date="2020-08" db="EMBL/GenBank/DDBJ databases">
        <title>Genomic Encyclopedia of Type Strains, Phase IV (KMG-IV): sequencing the most valuable type-strain genomes for metagenomic binning, comparative biology and taxonomic classification.</title>
        <authorList>
            <person name="Goeker M."/>
        </authorList>
    </citation>
    <scope>NUCLEOTIDE SEQUENCE [LARGE SCALE GENOMIC DNA]</scope>
    <source>
        <strain evidence="2 3">DSM 25799</strain>
    </source>
</reference>
<feature type="domain" description="AAA+ ATPase" evidence="1">
    <location>
        <begin position="154"/>
        <end position="298"/>
    </location>
</feature>
<dbReference type="AlphaFoldDB" id="A0A7W8CY53"/>
<evidence type="ECO:0000313" key="2">
    <source>
        <dbReference type="EMBL" id="MBB5183780.1"/>
    </source>
</evidence>
<dbReference type="GO" id="GO:0006260">
    <property type="term" value="P:DNA replication"/>
    <property type="evidence" value="ECO:0007669"/>
    <property type="project" value="TreeGrafter"/>
</dbReference>
<dbReference type="EMBL" id="JACHHK010000008">
    <property type="protein sequence ID" value="MBB5183780.1"/>
    <property type="molecule type" value="Genomic_DNA"/>
</dbReference>
<dbReference type="Gene3D" id="3.40.50.300">
    <property type="entry name" value="P-loop containing nucleotide triphosphate hydrolases"/>
    <property type="match status" value="1"/>
</dbReference>
<dbReference type="GO" id="GO:0005524">
    <property type="term" value="F:ATP binding"/>
    <property type="evidence" value="ECO:0007669"/>
    <property type="project" value="InterPro"/>
</dbReference>
<dbReference type="InterPro" id="IPR002611">
    <property type="entry name" value="IstB_ATP-bd"/>
</dbReference>
<dbReference type="Proteomes" id="UP000539953">
    <property type="component" value="Unassembled WGS sequence"/>
</dbReference>
<gene>
    <name evidence="2" type="ORF">HNQ47_001821</name>
</gene>
<name>A0A7W8CY53_9FIRM</name>
<protein>
    <submittedName>
        <fullName evidence="2">Primosomal protein DnaI</fullName>
    </submittedName>
</protein>
<dbReference type="InterPro" id="IPR027417">
    <property type="entry name" value="P-loop_NTPase"/>
</dbReference>
<accession>A0A7W8CY53</accession>
<dbReference type="CDD" id="cd00009">
    <property type="entry name" value="AAA"/>
    <property type="match status" value="1"/>
</dbReference>
<dbReference type="Pfam" id="PF01695">
    <property type="entry name" value="IstB_IS21"/>
    <property type="match status" value="1"/>
</dbReference>
<dbReference type="SMART" id="SM00382">
    <property type="entry name" value="AAA"/>
    <property type="match status" value="1"/>
</dbReference>
<comment type="caution">
    <text evidence="2">The sequence shown here is derived from an EMBL/GenBank/DDBJ whole genome shotgun (WGS) entry which is preliminary data.</text>
</comment>
<dbReference type="SUPFAM" id="SSF52540">
    <property type="entry name" value="P-loop containing nucleoside triphosphate hydrolases"/>
    <property type="match status" value="1"/>
</dbReference>
<evidence type="ECO:0000259" key="1">
    <source>
        <dbReference type="SMART" id="SM00382"/>
    </source>
</evidence>
<dbReference type="PANTHER" id="PTHR30050">
    <property type="entry name" value="CHROMOSOMAL REPLICATION INITIATOR PROTEIN DNAA"/>
    <property type="match status" value="1"/>
</dbReference>
<evidence type="ECO:0000313" key="3">
    <source>
        <dbReference type="Proteomes" id="UP000539953"/>
    </source>
</evidence>
<dbReference type="InterPro" id="IPR003593">
    <property type="entry name" value="AAA+_ATPase"/>
</dbReference>
<proteinExistence type="predicted"/>
<dbReference type="PANTHER" id="PTHR30050:SF8">
    <property type="entry name" value="PRIMOSOMAL PROTEIN DNAI"/>
    <property type="match status" value="1"/>
</dbReference>